<feature type="transmembrane region" description="Helical" evidence="1">
    <location>
        <begin position="56"/>
        <end position="80"/>
    </location>
</feature>
<evidence type="ECO:0000313" key="2">
    <source>
        <dbReference type="EMBL" id="KAK3235200.1"/>
    </source>
</evidence>
<dbReference type="Proteomes" id="UP001190700">
    <property type="component" value="Unassembled WGS sequence"/>
</dbReference>
<comment type="caution">
    <text evidence="2">The sequence shown here is derived from an EMBL/GenBank/DDBJ whole genome shotgun (WGS) entry which is preliminary data.</text>
</comment>
<accession>A0AAE0BFW3</accession>
<dbReference type="AlphaFoldDB" id="A0AAE0BFW3"/>
<keyword evidence="3" id="KW-1185">Reference proteome</keyword>
<keyword evidence="1" id="KW-0812">Transmembrane</keyword>
<proteinExistence type="predicted"/>
<keyword evidence="1" id="KW-0472">Membrane</keyword>
<reference evidence="2 3" key="1">
    <citation type="journal article" date="2015" name="Genome Biol. Evol.">
        <title>Comparative Genomics of a Bacterivorous Green Alga Reveals Evolutionary Causalities and Consequences of Phago-Mixotrophic Mode of Nutrition.</title>
        <authorList>
            <person name="Burns J.A."/>
            <person name="Paasch A."/>
            <person name="Narechania A."/>
            <person name="Kim E."/>
        </authorList>
    </citation>
    <scope>NUCLEOTIDE SEQUENCE [LARGE SCALE GENOMIC DNA]</scope>
    <source>
        <strain evidence="2 3">PLY_AMNH</strain>
    </source>
</reference>
<dbReference type="EMBL" id="LGRX02035346">
    <property type="protein sequence ID" value="KAK3235200.1"/>
    <property type="molecule type" value="Genomic_DNA"/>
</dbReference>
<gene>
    <name evidence="2" type="ORF">CYMTET_54582</name>
</gene>
<keyword evidence="1" id="KW-1133">Transmembrane helix</keyword>
<protein>
    <submittedName>
        <fullName evidence="2">Uncharacterized protein</fullName>
    </submittedName>
</protein>
<sequence length="127" mass="13939">MFSLSLTVAASERVTGSDTIIMNSVVLLTWALLSLIRKDYSPEAGFRDMDWTSGPYIAGVAGGAVTWLWWAPISTVTWYALAQSFGIEIGDAQFPAPEGWAPPFVEIVEASLIILPCFRGVARYFFI</sequence>
<organism evidence="2 3">
    <name type="scientific">Cymbomonas tetramitiformis</name>
    <dbReference type="NCBI Taxonomy" id="36881"/>
    <lineage>
        <taxon>Eukaryota</taxon>
        <taxon>Viridiplantae</taxon>
        <taxon>Chlorophyta</taxon>
        <taxon>Pyramimonadophyceae</taxon>
        <taxon>Pyramimonadales</taxon>
        <taxon>Pyramimonadaceae</taxon>
        <taxon>Cymbomonas</taxon>
    </lineage>
</organism>
<feature type="transmembrane region" description="Helical" evidence="1">
    <location>
        <begin position="20"/>
        <end position="36"/>
    </location>
</feature>
<evidence type="ECO:0000313" key="3">
    <source>
        <dbReference type="Proteomes" id="UP001190700"/>
    </source>
</evidence>
<feature type="transmembrane region" description="Helical" evidence="1">
    <location>
        <begin position="100"/>
        <end position="122"/>
    </location>
</feature>
<evidence type="ECO:0000256" key="1">
    <source>
        <dbReference type="SAM" id="Phobius"/>
    </source>
</evidence>
<name>A0AAE0BFW3_9CHLO</name>